<keyword evidence="1" id="KW-0732">Signal</keyword>
<comment type="caution">
    <text evidence="3">The sequence shown here is derived from an EMBL/GenBank/DDBJ whole genome shotgun (WGS) entry which is preliminary data.</text>
</comment>
<keyword evidence="4" id="KW-1185">Reference proteome</keyword>
<gene>
    <name evidence="3" type="ORF">INT48_005933</name>
</gene>
<dbReference type="OrthoDB" id="337038at2759"/>
<evidence type="ECO:0000313" key="3">
    <source>
        <dbReference type="EMBL" id="KAG2228379.1"/>
    </source>
</evidence>
<evidence type="ECO:0000313" key="4">
    <source>
        <dbReference type="Proteomes" id="UP000613177"/>
    </source>
</evidence>
<dbReference type="Pfam" id="PF00188">
    <property type="entry name" value="CAP"/>
    <property type="match status" value="1"/>
</dbReference>
<dbReference type="PROSITE" id="PS01010">
    <property type="entry name" value="CRISP_2"/>
    <property type="match status" value="1"/>
</dbReference>
<dbReference type="AlphaFoldDB" id="A0A8H7SF95"/>
<evidence type="ECO:0000256" key="1">
    <source>
        <dbReference type="SAM" id="SignalP"/>
    </source>
</evidence>
<dbReference type="PROSITE" id="PS01009">
    <property type="entry name" value="CRISP_1"/>
    <property type="match status" value="1"/>
</dbReference>
<dbReference type="InterPro" id="IPR035940">
    <property type="entry name" value="CAP_sf"/>
</dbReference>
<evidence type="ECO:0000259" key="2">
    <source>
        <dbReference type="SMART" id="SM00198"/>
    </source>
</evidence>
<dbReference type="SUPFAM" id="SSF55797">
    <property type="entry name" value="PR-1-like"/>
    <property type="match status" value="1"/>
</dbReference>
<dbReference type="InterPro" id="IPR014044">
    <property type="entry name" value="CAP_dom"/>
</dbReference>
<feature type="signal peptide" evidence="1">
    <location>
        <begin position="1"/>
        <end position="22"/>
    </location>
</feature>
<dbReference type="Gene3D" id="3.40.33.10">
    <property type="entry name" value="CAP"/>
    <property type="match status" value="1"/>
</dbReference>
<dbReference type="InterPro" id="IPR018244">
    <property type="entry name" value="Allrgn_V5/Tpx1_CS"/>
</dbReference>
<name>A0A8H7SF95_9FUNG</name>
<dbReference type="InterPro" id="IPR001283">
    <property type="entry name" value="CRISP-related"/>
</dbReference>
<dbReference type="GO" id="GO:0005576">
    <property type="term" value="C:extracellular region"/>
    <property type="evidence" value="ECO:0007669"/>
    <property type="project" value="InterPro"/>
</dbReference>
<feature type="domain" description="SCP" evidence="2">
    <location>
        <begin position="27"/>
        <end position="154"/>
    </location>
</feature>
<reference evidence="3" key="1">
    <citation type="submission" date="2021-01" db="EMBL/GenBank/DDBJ databases">
        <title>Metabolic potential, ecology and presence of endohyphal bacteria is reflected in genomic diversity of Mucoromycotina.</title>
        <authorList>
            <person name="Muszewska A."/>
            <person name="Okrasinska A."/>
            <person name="Steczkiewicz K."/>
            <person name="Drgas O."/>
            <person name="Orlowska M."/>
            <person name="Perlinska-Lenart U."/>
            <person name="Aleksandrzak-Piekarczyk T."/>
            <person name="Szatraj K."/>
            <person name="Zielenkiewicz U."/>
            <person name="Pilsyk S."/>
            <person name="Malc E."/>
            <person name="Mieczkowski P."/>
            <person name="Kruszewska J.S."/>
            <person name="Biernat P."/>
            <person name="Pawlowska J."/>
        </authorList>
    </citation>
    <scope>NUCLEOTIDE SEQUENCE</scope>
    <source>
        <strain evidence="3">WA0000018081</strain>
    </source>
</reference>
<proteinExistence type="predicted"/>
<dbReference type="Proteomes" id="UP000613177">
    <property type="component" value="Unassembled WGS sequence"/>
</dbReference>
<dbReference type="SMART" id="SM00198">
    <property type="entry name" value="SCP"/>
    <property type="match status" value="1"/>
</dbReference>
<feature type="chain" id="PRO_5034610369" description="SCP domain-containing protein" evidence="1">
    <location>
        <begin position="23"/>
        <end position="163"/>
    </location>
</feature>
<protein>
    <recommendedName>
        <fullName evidence="2">SCP domain-containing protein</fullName>
    </recommendedName>
</protein>
<dbReference type="PANTHER" id="PTHR10334">
    <property type="entry name" value="CYSTEINE-RICH SECRETORY PROTEIN-RELATED"/>
    <property type="match status" value="1"/>
</dbReference>
<accession>A0A8H7SF95</accession>
<organism evidence="3 4">
    <name type="scientific">Thamnidium elegans</name>
    <dbReference type="NCBI Taxonomy" id="101142"/>
    <lineage>
        <taxon>Eukaryota</taxon>
        <taxon>Fungi</taxon>
        <taxon>Fungi incertae sedis</taxon>
        <taxon>Mucoromycota</taxon>
        <taxon>Mucoromycotina</taxon>
        <taxon>Mucoromycetes</taxon>
        <taxon>Mucorales</taxon>
        <taxon>Mucorineae</taxon>
        <taxon>Mucoraceae</taxon>
        <taxon>Thamnidium</taxon>
    </lineage>
</organism>
<dbReference type="EMBL" id="JAEPRE010000527">
    <property type="protein sequence ID" value="KAG2228379.1"/>
    <property type="molecule type" value="Genomic_DNA"/>
</dbReference>
<sequence>MALSTAFKLAATVAIASQLVSCAPTDDVMVQALNSHNNYRARHHVGGLTWNQNLANHALQVSQSCVWGHSILEGTGQNIAYGYPSMEAAIDKWYDEVANYDYNTGASSNGGATGHFTQVVWKGTTEIGCGATNCDNLPGVYYVCNYGPPGNYDNEFIDNVLRP</sequence>
<dbReference type="PRINTS" id="PR00837">
    <property type="entry name" value="V5TPXLIKE"/>
</dbReference>